<dbReference type="OrthoDB" id="5819582at2759"/>
<dbReference type="InterPro" id="IPR050879">
    <property type="entry name" value="Acyltransferase_3"/>
</dbReference>
<feature type="transmembrane region" description="Helical" evidence="1">
    <location>
        <begin position="231"/>
        <end position="249"/>
    </location>
</feature>
<sequence>MAITFRWPSAGPALTNAIAMAKDSLWTDNRLTARLTARLHKTSYLDGLRGLAALVVAISHYTEDNHDYFAPAFGMNKGASSSILQLPFVRLIYAGRPMVHLLFVISGFVLAYKPLKAIQAGDLEECHALLASTAFRRPIRLFGPCVASTFFVLLFSYLGLLYQPRPSLALQIEDWWLALFRDITWPWSWDLDTRPAYDVHLWAIPVTFAHSMFLLMVVMVLAPLRRTVRRAALGLLAVYCLCCGRWVAFEFLGGCLLADAVLHRQEPHKIGAGKLEDEEAAAARKSSNNMPTAGDRAGLELAGSTMLILLFCFIASWPNYNAERTPGISLFHRLTPASMTTEPQGRQRFWSGLAALGLLWAISRLDALQRVLERPVCQYLGRISYALFLVHGPLLGMVQGFVVGRSAVGKKGQVAAVVGGGLKGIIGTGSPLQRLLVWVLGLVIMGPFIVAAADGFSRVVDVPVMEAARRFEAWCME</sequence>
<feature type="transmembrane region" description="Helical" evidence="1">
    <location>
        <begin position="91"/>
        <end position="112"/>
    </location>
</feature>
<evidence type="ECO:0000259" key="2">
    <source>
        <dbReference type="Pfam" id="PF01757"/>
    </source>
</evidence>
<dbReference type="PANTHER" id="PTHR23028:SF126">
    <property type="entry name" value="ACYLTRANSFERASE 3 DOMAIN-CONTAINING PROTEIN"/>
    <property type="match status" value="1"/>
</dbReference>
<dbReference type="InterPro" id="IPR002656">
    <property type="entry name" value="Acyl_transf_3_dom"/>
</dbReference>
<reference evidence="3" key="1">
    <citation type="journal article" date="2021" name="Nat. Commun.">
        <title>Genetic determinants of endophytism in the Arabidopsis root mycobiome.</title>
        <authorList>
            <person name="Mesny F."/>
            <person name="Miyauchi S."/>
            <person name="Thiergart T."/>
            <person name="Pickel B."/>
            <person name="Atanasova L."/>
            <person name="Karlsson M."/>
            <person name="Huettel B."/>
            <person name="Barry K.W."/>
            <person name="Haridas S."/>
            <person name="Chen C."/>
            <person name="Bauer D."/>
            <person name="Andreopoulos W."/>
            <person name="Pangilinan J."/>
            <person name="LaButti K."/>
            <person name="Riley R."/>
            <person name="Lipzen A."/>
            <person name="Clum A."/>
            <person name="Drula E."/>
            <person name="Henrissat B."/>
            <person name="Kohler A."/>
            <person name="Grigoriev I.V."/>
            <person name="Martin F.M."/>
            <person name="Hacquard S."/>
        </authorList>
    </citation>
    <scope>NUCLEOTIDE SEQUENCE</scope>
    <source>
        <strain evidence="3">MPI-SDFR-AT-0117</strain>
    </source>
</reference>
<comment type="caution">
    <text evidence="3">The sequence shown here is derived from an EMBL/GenBank/DDBJ whole genome shotgun (WGS) entry which is preliminary data.</text>
</comment>
<evidence type="ECO:0000256" key="1">
    <source>
        <dbReference type="SAM" id="Phobius"/>
    </source>
</evidence>
<keyword evidence="3" id="KW-0012">Acyltransferase</keyword>
<evidence type="ECO:0000313" key="4">
    <source>
        <dbReference type="Proteomes" id="UP000770015"/>
    </source>
</evidence>
<dbReference type="AlphaFoldDB" id="A0A9P9AFT2"/>
<dbReference type="Proteomes" id="UP000770015">
    <property type="component" value="Unassembled WGS sequence"/>
</dbReference>
<keyword evidence="4" id="KW-1185">Reference proteome</keyword>
<feature type="domain" description="Acyltransferase 3" evidence="2">
    <location>
        <begin position="44"/>
        <end position="444"/>
    </location>
</feature>
<organism evidence="3 4">
    <name type="scientific">Plectosphaerella plurivora</name>
    <dbReference type="NCBI Taxonomy" id="936078"/>
    <lineage>
        <taxon>Eukaryota</taxon>
        <taxon>Fungi</taxon>
        <taxon>Dikarya</taxon>
        <taxon>Ascomycota</taxon>
        <taxon>Pezizomycotina</taxon>
        <taxon>Sordariomycetes</taxon>
        <taxon>Hypocreomycetidae</taxon>
        <taxon>Glomerellales</taxon>
        <taxon>Plectosphaerellaceae</taxon>
        <taxon>Plectosphaerella</taxon>
    </lineage>
</organism>
<dbReference type="EMBL" id="JAGSXJ010000004">
    <property type="protein sequence ID" value="KAH6692341.1"/>
    <property type="molecule type" value="Genomic_DNA"/>
</dbReference>
<feature type="transmembrane region" description="Helical" evidence="1">
    <location>
        <begin position="199"/>
        <end position="224"/>
    </location>
</feature>
<feature type="transmembrane region" description="Helical" evidence="1">
    <location>
        <begin position="349"/>
        <end position="365"/>
    </location>
</feature>
<feature type="transmembrane region" description="Helical" evidence="1">
    <location>
        <begin position="435"/>
        <end position="453"/>
    </location>
</feature>
<feature type="transmembrane region" description="Helical" evidence="1">
    <location>
        <begin position="297"/>
        <end position="317"/>
    </location>
</feature>
<feature type="transmembrane region" description="Helical" evidence="1">
    <location>
        <begin position="385"/>
        <end position="403"/>
    </location>
</feature>
<dbReference type="GO" id="GO:0016747">
    <property type="term" value="F:acyltransferase activity, transferring groups other than amino-acyl groups"/>
    <property type="evidence" value="ECO:0007669"/>
    <property type="project" value="InterPro"/>
</dbReference>
<evidence type="ECO:0000313" key="3">
    <source>
        <dbReference type="EMBL" id="KAH6692341.1"/>
    </source>
</evidence>
<keyword evidence="1" id="KW-1133">Transmembrane helix</keyword>
<accession>A0A9P9AFT2</accession>
<proteinExistence type="predicted"/>
<feature type="transmembrane region" description="Helical" evidence="1">
    <location>
        <begin position="141"/>
        <end position="162"/>
    </location>
</feature>
<dbReference type="Pfam" id="PF01757">
    <property type="entry name" value="Acyl_transf_3"/>
    <property type="match status" value="1"/>
</dbReference>
<protein>
    <submittedName>
        <fullName evidence="3">Acyltransferase 3</fullName>
    </submittedName>
</protein>
<dbReference type="PANTHER" id="PTHR23028">
    <property type="entry name" value="ACETYLTRANSFERASE"/>
    <property type="match status" value="1"/>
</dbReference>
<keyword evidence="1" id="KW-0812">Transmembrane</keyword>
<keyword evidence="1" id="KW-0472">Membrane</keyword>
<name>A0A9P9AFT2_9PEZI</name>
<gene>
    <name evidence="3" type="ORF">F5X68DRAFT_200714</name>
</gene>
<keyword evidence="3" id="KW-0808">Transferase</keyword>